<dbReference type="PANTHER" id="PTHR30558:SF13">
    <property type="entry name" value="BIOPOLYMER TRANSPORT PROTEIN EXBD2"/>
    <property type="match status" value="1"/>
</dbReference>
<evidence type="ECO:0000256" key="5">
    <source>
        <dbReference type="ARBA" id="ARBA00023136"/>
    </source>
</evidence>
<keyword evidence="3 6" id="KW-0812">Transmembrane</keyword>
<gene>
    <name evidence="7" type="ORF">METZ01_LOCUS184325</name>
</gene>
<reference evidence="7" key="1">
    <citation type="submission" date="2018-05" db="EMBL/GenBank/DDBJ databases">
        <authorList>
            <person name="Lanie J.A."/>
            <person name="Ng W.-L."/>
            <person name="Kazmierczak K.M."/>
            <person name="Andrzejewski T.M."/>
            <person name="Davidsen T.M."/>
            <person name="Wayne K.J."/>
            <person name="Tettelin H."/>
            <person name="Glass J.I."/>
            <person name="Rusch D."/>
            <person name="Podicherti R."/>
            <person name="Tsui H.-C.T."/>
            <person name="Winkler M.E."/>
        </authorList>
    </citation>
    <scope>NUCLEOTIDE SEQUENCE</scope>
</reference>
<sequence length="137" mass="15252">MAKKHIASINVREEESEINLTPMLDVVFIMLIFFIVTATFIRETGLEVTRPEQSQAQVVEEEGAILVILDSTDDIWIDGRVVDPRAVRANIERLHAEDPDRPVVIQTSNTSTAETLVTVMNASREADVYNISIASAE</sequence>
<keyword evidence="4 6" id="KW-1133">Transmembrane helix</keyword>
<evidence type="ECO:0000256" key="1">
    <source>
        <dbReference type="ARBA" id="ARBA00004162"/>
    </source>
</evidence>
<organism evidence="7">
    <name type="scientific">marine metagenome</name>
    <dbReference type="NCBI Taxonomy" id="408172"/>
    <lineage>
        <taxon>unclassified sequences</taxon>
        <taxon>metagenomes</taxon>
        <taxon>ecological metagenomes</taxon>
    </lineage>
</organism>
<feature type="transmembrane region" description="Helical" evidence="6">
    <location>
        <begin position="20"/>
        <end position="41"/>
    </location>
</feature>
<evidence type="ECO:0008006" key="8">
    <source>
        <dbReference type="Google" id="ProtNLM"/>
    </source>
</evidence>
<dbReference type="EMBL" id="UINC01036862">
    <property type="protein sequence ID" value="SVB31471.1"/>
    <property type="molecule type" value="Genomic_DNA"/>
</dbReference>
<dbReference type="AlphaFoldDB" id="A0A382D178"/>
<evidence type="ECO:0000256" key="4">
    <source>
        <dbReference type="ARBA" id="ARBA00022989"/>
    </source>
</evidence>
<name>A0A382D178_9ZZZZ</name>
<keyword evidence="5 6" id="KW-0472">Membrane</keyword>
<evidence type="ECO:0000256" key="6">
    <source>
        <dbReference type="SAM" id="Phobius"/>
    </source>
</evidence>
<dbReference type="Pfam" id="PF02472">
    <property type="entry name" value="ExbD"/>
    <property type="match status" value="1"/>
</dbReference>
<dbReference type="GO" id="GO:0022857">
    <property type="term" value="F:transmembrane transporter activity"/>
    <property type="evidence" value="ECO:0007669"/>
    <property type="project" value="InterPro"/>
</dbReference>
<protein>
    <recommendedName>
        <fullName evidence="8">Biopolymer transporter ExbD</fullName>
    </recommendedName>
</protein>
<proteinExistence type="predicted"/>
<dbReference type="GO" id="GO:0005886">
    <property type="term" value="C:plasma membrane"/>
    <property type="evidence" value="ECO:0007669"/>
    <property type="project" value="UniProtKB-SubCell"/>
</dbReference>
<dbReference type="PANTHER" id="PTHR30558">
    <property type="entry name" value="EXBD MEMBRANE COMPONENT OF PMF-DRIVEN MACROMOLECULE IMPORT SYSTEM"/>
    <property type="match status" value="1"/>
</dbReference>
<comment type="subcellular location">
    <subcellularLocation>
        <location evidence="1">Cell membrane</location>
        <topology evidence="1">Single-pass membrane protein</topology>
    </subcellularLocation>
</comment>
<keyword evidence="2" id="KW-1003">Cell membrane</keyword>
<dbReference type="Gene3D" id="3.30.420.270">
    <property type="match status" value="1"/>
</dbReference>
<evidence type="ECO:0000313" key="7">
    <source>
        <dbReference type="EMBL" id="SVB31471.1"/>
    </source>
</evidence>
<evidence type="ECO:0000256" key="3">
    <source>
        <dbReference type="ARBA" id="ARBA00022692"/>
    </source>
</evidence>
<accession>A0A382D178</accession>
<dbReference type="InterPro" id="IPR003400">
    <property type="entry name" value="ExbD"/>
</dbReference>
<evidence type="ECO:0000256" key="2">
    <source>
        <dbReference type="ARBA" id="ARBA00022475"/>
    </source>
</evidence>